<dbReference type="VEuPathDB" id="FungiDB:CCM_03952"/>
<evidence type="ECO:0000313" key="2">
    <source>
        <dbReference type="EMBL" id="EGX92579.1"/>
    </source>
</evidence>
<feature type="region of interest" description="Disordered" evidence="1">
    <location>
        <begin position="19"/>
        <end position="40"/>
    </location>
</feature>
<keyword evidence="3" id="KW-1185">Reference proteome</keyword>
<dbReference type="KEGG" id="cmt:CCM_03952"/>
<dbReference type="GeneID" id="18165975"/>
<dbReference type="InParanoid" id="G3JDA4"/>
<evidence type="ECO:0000313" key="3">
    <source>
        <dbReference type="Proteomes" id="UP000001610"/>
    </source>
</evidence>
<evidence type="ECO:0000256" key="1">
    <source>
        <dbReference type="SAM" id="MobiDB-lite"/>
    </source>
</evidence>
<feature type="compositionally biased region" description="Basic and acidic residues" evidence="1">
    <location>
        <begin position="30"/>
        <end position="40"/>
    </location>
</feature>
<dbReference type="RefSeq" id="XP_006669163.1">
    <property type="nucleotide sequence ID" value="XM_006669100.1"/>
</dbReference>
<organism evidence="2 3">
    <name type="scientific">Cordyceps militaris (strain CM01)</name>
    <name type="common">Caterpillar fungus</name>
    <dbReference type="NCBI Taxonomy" id="983644"/>
    <lineage>
        <taxon>Eukaryota</taxon>
        <taxon>Fungi</taxon>
        <taxon>Dikarya</taxon>
        <taxon>Ascomycota</taxon>
        <taxon>Pezizomycotina</taxon>
        <taxon>Sordariomycetes</taxon>
        <taxon>Hypocreomycetidae</taxon>
        <taxon>Hypocreales</taxon>
        <taxon>Cordycipitaceae</taxon>
        <taxon>Cordyceps</taxon>
    </lineage>
</organism>
<sequence length="291" mass="32112">MARTWLRGTYLRTAFRGAPGLKTHTPQGEKIQRRDKREPVSPDRWDAYLPQYLLRHGRTGKHGMRDGTSFTCALVDASAMVQISCVDWTTAQAPASHTAPYKVLGCLSNACIQLCCMLGVDATDDQDEDGHGLKACNATKGSSRGSRQDDTSACQVRQETIPSTTLYALGPRTQLVPAGCDTWLDRKSERSTKKHNHIYYSDSVLGLCNCIVLEKQAVVFLWALASSAPPGGWGCENVRSRFTTYPSHGWASWPAGRNRERRVGGRRKAPGQSTPLTLGRWKMAPFLRSGN</sequence>
<accession>G3JDA4</accession>
<protein>
    <submittedName>
        <fullName evidence="2">Uncharacterized protein</fullName>
    </submittedName>
</protein>
<dbReference type="AlphaFoldDB" id="G3JDA4"/>
<name>G3JDA4_CORMM</name>
<dbReference type="HOGENOM" id="CLU_956507_0_0_1"/>
<reference evidence="2 3" key="1">
    <citation type="journal article" date="2011" name="Genome Biol.">
        <title>Genome sequence of the insect pathogenic fungus Cordyceps militaris, a valued traditional Chinese medicine.</title>
        <authorList>
            <person name="Zheng P."/>
            <person name="Xia Y."/>
            <person name="Xiao G."/>
            <person name="Xiong C."/>
            <person name="Hu X."/>
            <person name="Zhang S."/>
            <person name="Zheng H."/>
            <person name="Huang Y."/>
            <person name="Zhou Y."/>
            <person name="Wang S."/>
            <person name="Zhao G.P."/>
            <person name="Liu X."/>
            <person name="St Leger R.J."/>
            <person name="Wang C."/>
        </authorList>
    </citation>
    <scope>NUCLEOTIDE SEQUENCE [LARGE SCALE GENOMIC DNA]</scope>
    <source>
        <strain evidence="2 3">CM01</strain>
    </source>
</reference>
<feature type="region of interest" description="Disordered" evidence="1">
    <location>
        <begin position="253"/>
        <end position="274"/>
    </location>
</feature>
<dbReference type="EMBL" id="JH126401">
    <property type="protein sequence ID" value="EGX92579.1"/>
    <property type="molecule type" value="Genomic_DNA"/>
</dbReference>
<proteinExistence type="predicted"/>
<dbReference type="Proteomes" id="UP000001610">
    <property type="component" value="Unassembled WGS sequence"/>
</dbReference>
<gene>
    <name evidence="2" type="ORF">CCM_03952</name>
</gene>